<dbReference type="Gene3D" id="1.10.260.40">
    <property type="entry name" value="lambda repressor-like DNA-binding domains"/>
    <property type="match status" value="1"/>
</dbReference>
<dbReference type="PROSITE" id="PS00356">
    <property type="entry name" value="HTH_LACI_1"/>
    <property type="match status" value="1"/>
</dbReference>
<dbReference type="SMART" id="SM00354">
    <property type="entry name" value="HTH_LACI"/>
    <property type="match status" value="1"/>
</dbReference>
<keyword evidence="3" id="KW-0804">Transcription</keyword>
<feature type="domain" description="HTH lacI-type" evidence="4">
    <location>
        <begin position="5"/>
        <end position="59"/>
    </location>
</feature>
<dbReference type="InterPro" id="IPR000843">
    <property type="entry name" value="HTH_LacI"/>
</dbReference>
<dbReference type="RefSeq" id="WP_244771975.1">
    <property type="nucleotide sequence ID" value="NZ_CP094929.1"/>
</dbReference>
<protein>
    <submittedName>
        <fullName evidence="5">LacI family DNA-binding transcriptional regulator</fullName>
    </submittedName>
</protein>
<organism evidence="5 6">
    <name type="scientific">Sphaerochaeta associata</name>
    <dbReference type="NCBI Taxonomy" id="1129264"/>
    <lineage>
        <taxon>Bacteria</taxon>
        <taxon>Pseudomonadati</taxon>
        <taxon>Spirochaetota</taxon>
        <taxon>Spirochaetia</taxon>
        <taxon>Spirochaetales</taxon>
        <taxon>Sphaerochaetaceae</taxon>
        <taxon>Sphaerochaeta</taxon>
    </lineage>
</organism>
<dbReference type="CDD" id="cd01392">
    <property type="entry name" value="HTH_LacI"/>
    <property type="match status" value="1"/>
</dbReference>
<accession>A0ABY4D9Q7</accession>
<dbReference type="PANTHER" id="PTHR30146:SF109">
    <property type="entry name" value="HTH-TYPE TRANSCRIPTIONAL REGULATOR GALS"/>
    <property type="match status" value="1"/>
</dbReference>
<evidence type="ECO:0000256" key="1">
    <source>
        <dbReference type="ARBA" id="ARBA00023015"/>
    </source>
</evidence>
<dbReference type="Pfam" id="PF00356">
    <property type="entry name" value="LacI"/>
    <property type="match status" value="1"/>
</dbReference>
<keyword evidence="2 5" id="KW-0238">DNA-binding</keyword>
<evidence type="ECO:0000256" key="2">
    <source>
        <dbReference type="ARBA" id="ARBA00023125"/>
    </source>
</evidence>
<dbReference type="InterPro" id="IPR025997">
    <property type="entry name" value="SBP_2_dom"/>
</dbReference>
<sequence>MDKRITIKDIAQLAGVSLGSVHCALSGKPGVSEATRQRIVQVAAEHGYRPNAIAASLKRKKLNIAAAIPALTGENRFFYRAIWEGVTDYINTLGDYNVELVSSPYYDDEQNSQVIEMQNLIERDDIHGIVSVGYTPTKGLISLQAVKEKQIPLVLVGNDVPDSGRLCCVLPNYTMVGRMMAEQMMRQVGPTDSLLICAGYAQIPSNYLVVEGFESYLSENGAINPVYKVHSSSSEDPSESVCRLIEEKTIRGCCAVTARSSAMLGRLMEKCCSDKSIFSIGMDLFDETMDFLRRGVFGNVVQNHPYKSAYLATKILAEHLIKDIRPVMPTIHIGSEMVFKSNLPMYENGYYRLLM</sequence>
<dbReference type="SUPFAM" id="SSF47413">
    <property type="entry name" value="lambda repressor-like DNA-binding domains"/>
    <property type="match status" value="1"/>
</dbReference>
<evidence type="ECO:0000313" key="5">
    <source>
        <dbReference type="EMBL" id="UOM50587.1"/>
    </source>
</evidence>
<name>A0ABY4D9Q7_9SPIR</name>
<dbReference type="Pfam" id="PF13407">
    <property type="entry name" value="Peripla_BP_4"/>
    <property type="match status" value="1"/>
</dbReference>
<dbReference type="EMBL" id="CP094929">
    <property type="protein sequence ID" value="UOM50587.1"/>
    <property type="molecule type" value="Genomic_DNA"/>
</dbReference>
<dbReference type="InterPro" id="IPR028082">
    <property type="entry name" value="Peripla_BP_I"/>
</dbReference>
<gene>
    <name evidence="5" type="ORF">MUG09_13570</name>
</gene>
<keyword evidence="1" id="KW-0805">Transcription regulation</keyword>
<dbReference type="SUPFAM" id="SSF53822">
    <property type="entry name" value="Periplasmic binding protein-like I"/>
    <property type="match status" value="1"/>
</dbReference>
<keyword evidence="6" id="KW-1185">Reference proteome</keyword>
<dbReference type="PANTHER" id="PTHR30146">
    <property type="entry name" value="LACI-RELATED TRANSCRIPTIONAL REPRESSOR"/>
    <property type="match status" value="1"/>
</dbReference>
<proteinExistence type="predicted"/>
<dbReference type="Proteomes" id="UP000829708">
    <property type="component" value="Chromosome"/>
</dbReference>
<evidence type="ECO:0000313" key="6">
    <source>
        <dbReference type="Proteomes" id="UP000829708"/>
    </source>
</evidence>
<dbReference type="GO" id="GO:0003677">
    <property type="term" value="F:DNA binding"/>
    <property type="evidence" value="ECO:0007669"/>
    <property type="project" value="UniProtKB-KW"/>
</dbReference>
<evidence type="ECO:0000256" key="3">
    <source>
        <dbReference type="ARBA" id="ARBA00023163"/>
    </source>
</evidence>
<reference evidence="6" key="1">
    <citation type="journal article" date="2024" name="J Bioinform Genom">
        <title>Complete genome sequence of the type strain bacterium Sphaerochaeta associata GLS2t (VKM B-2742)t.</title>
        <authorList>
            <person name="Troshina O.Y."/>
            <person name="Tepeeva A.N."/>
            <person name="Arzamasceva V.O."/>
            <person name="Whitman W.B."/>
            <person name="Varghese N."/>
            <person name="Shapiro N."/>
            <person name="Woyke T."/>
            <person name="Kripides N.C."/>
            <person name="Vasilenko O.V."/>
        </authorList>
    </citation>
    <scope>NUCLEOTIDE SEQUENCE [LARGE SCALE GENOMIC DNA]</scope>
    <source>
        <strain evidence="6">GLS2T</strain>
    </source>
</reference>
<dbReference type="PROSITE" id="PS50932">
    <property type="entry name" value="HTH_LACI_2"/>
    <property type="match status" value="1"/>
</dbReference>
<evidence type="ECO:0000259" key="4">
    <source>
        <dbReference type="PROSITE" id="PS50932"/>
    </source>
</evidence>
<dbReference type="Gene3D" id="3.40.50.2300">
    <property type="match status" value="2"/>
</dbReference>
<dbReference type="InterPro" id="IPR010982">
    <property type="entry name" value="Lambda_DNA-bd_dom_sf"/>
</dbReference>